<dbReference type="KEGG" id="adz:ADFLV_2526"/>
<evidence type="ECO:0000313" key="2">
    <source>
        <dbReference type="Proteomes" id="UP000503313"/>
    </source>
</evidence>
<accession>A0AAE7BIC0</accession>
<dbReference type="Gene3D" id="3.40.50.2000">
    <property type="entry name" value="Glycogen Phosphorylase B"/>
    <property type="match status" value="1"/>
</dbReference>
<proteinExistence type="predicted"/>
<dbReference type="Proteomes" id="UP000503313">
    <property type="component" value="Chromosome"/>
</dbReference>
<dbReference type="SUPFAM" id="SSF53756">
    <property type="entry name" value="UDP-Glycosyltransferase/glycogen phosphorylase"/>
    <property type="match status" value="1"/>
</dbReference>
<organism evidence="1 2">
    <name type="scientific">Arcobacter defluvii</name>
    <dbReference type="NCBI Taxonomy" id="873191"/>
    <lineage>
        <taxon>Bacteria</taxon>
        <taxon>Pseudomonadati</taxon>
        <taxon>Campylobacterota</taxon>
        <taxon>Epsilonproteobacteria</taxon>
        <taxon>Campylobacterales</taxon>
        <taxon>Arcobacteraceae</taxon>
        <taxon>Arcobacter</taxon>
    </lineage>
</organism>
<gene>
    <name evidence="1" type="ORF">ADFLV_2526</name>
</gene>
<reference evidence="1 2" key="1">
    <citation type="submission" date="2020-05" db="EMBL/GenBank/DDBJ databases">
        <title>Complete genome sequencing of Campylobacter and Arcobacter type strains.</title>
        <authorList>
            <person name="Miller W.G."/>
            <person name="Yee E."/>
        </authorList>
    </citation>
    <scope>NUCLEOTIDE SEQUENCE [LARGE SCALE GENOMIC DNA]</scope>
    <source>
        <strain evidence="1 2">LMG 25694</strain>
    </source>
</reference>
<evidence type="ECO:0000313" key="1">
    <source>
        <dbReference type="EMBL" id="QKF78509.1"/>
    </source>
</evidence>
<dbReference type="EMBL" id="CP053835">
    <property type="protein sequence ID" value="QKF78509.1"/>
    <property type="molecule type" value="Genomic_DNA"/>
</dbReference>
<protein>
    <submittedName>
        <fullName evidence="1">Uncharacterized protein</fullName>
    </submittedName>
</protein>
<keyword evidence="2" id="KW-1185">Reference proteome</keyword>
<dbReference type="RefSeq" id="WP_129011654.1">
    <property type="nucleotide sequence ID" value="NZ_CP053835.1"/>
</dbReference>
<sequence length="419" mass="49448">MIFFRVTQNINIKTTDGTMVYYYKLKSPSEYENETIYITTYDDFNDIKGIFSRVDKTKYFAKTLNESNIRNIPNFPIELGISNIDEYKKREELNQIDFFEYKKVDIYKQLKNIKKDEISIVLIGGVGNSISEVIASCTALRILHKKLKDIYKEIKFDIYINASNNSYYSRDKDIYKTQDYITNILPLSINSKKICEYDYFIDNSLSINGLLDNLNIVDAWLFRFGIDYKKINEFEKYNILDISKYKPLNSLYLKIKEAKQKGKLLLFHPYSANINKSIPQAIAIELLKELLLKVEDYIIISTLQIDSKIKEDNYIDLSKESKSINDFMYIVSLMDKIITTDTSTYHISDAFMIPTVVIFTDKKFENKIKYYKYIKPIFLKDKTKNLSKFIYENENLTINKLDAWKKVKLNKIIKLLEIF</sequence>
<name>A0AAE7BIC0_9BACT</name>
<dbReference type="AlphaFoldDB" id="A0AAE7BIC0"/>